<protein>
    <submittedName>
        <fullName evidence="1">Uncharacterized protein</fullName>
    </submittedName>
</protein>
<comment type="caution">
    <text evidence="1">The sequence shown here is derived from an EMBL/GenBank/DDBJ whole genome shotgun (WGS) entry which is preliminary data.</text>
</comment>
<dbReference type="EMBL" id="QGKX02001290">
    <property type="protein sequence ID" value="KAF3535859.1"/>
    <property type="molecule type" value="Genomic_DNA"/>
</dbReference>
<reference evidence="1" key="1">
    <citation type="submission" date="2019-12" db="EMBL/GenBank/DDBJ databases">
        <title>Genome sequencing and annotation of Brassica cretica.</title>
        <authorList>
            <person name="Studholme D.J."/>
            <person name="Sarris P."/>
        </authorList>
    </citation>
    <scope>NUCLEOTIDE SEQUENCE</scope>
    <source>
        <strain evidence="1">PFS-109/04</strain>
        <tissue evidence="1">Leaf</tissue>
    </source>
</reference>
<evidence type="ECO:0000313" key="2">
    <source>
        <dbReference type="Proteomes" id="UP000712600"/>
    </source>
</evidence>
<proteinExistence type="predicted"/>
<accession>A0A8S9PZR1</accession>
<sequence>MEASPVKVRLQSSETVIFMSLKHCYHYLKAGRANNEYTGYMENEEGNGYSTIRSRADMDEQMVNDQYVMVTCAVKLRR</sequence>
<name>A0A8S9PZR1_BRACR</name>
<gene>
    <name evidence="1" type="ORF">F2Q69_00021267</name>
</gene>
<evidence type="ECO:0000313" key="1">
    <source>
        <dbReference type="EMBL" id="KAF3535859.1"/>
    </source>
</evidence>
<dbReference type="AlphaFoldDB" id="A0A8S9PZR1"/>
<dbReference type="Proteomes" id="UP000712600">
    <property type="component" value="Unassembled WGS sequence"/>
</dbReference>
<organism evidence="1 2">
    <name type="scientific">Brassica cretica</name>
    <name type="common">Mustard</name>
    <dbReference type="NCBI Taxonomy" id="69181"/>
    <lineage>
        <taxon>Eukaryota</taxon>
        <taxon>Viridiplantae</taxon>
        <taxon>Streptophyta</taxon>
        <taxon>Embryophyta</taxon>
        <taxon>Tracheophyta</taxon>
        <taxon>Spermatophyta</taxon>
        <taxon>Magnoliopsida</taxon>
        <taxon>eudicotyledons</taxon>
        <taxon>Gunneridae</taxon>
        <taxon>Pentapetalae</taxon>
        <taxon>rosids</taxon>
        <taxon>malvids</taxon>
        <taxon>Brassicales</taxon>
        <taxon>Brassicaceae</taxon>
        <taxon>Brassiceae</taxon>
        <taxon>Brassica</taxon>
    </lineage>
</organism>